<keyword evidence="1" id="KW-0812">Transmembrane</keyword>
<name>A0A1H7PHW8_RUMAL</name>
<dbReference type="EMBL" id="FOAT01000021">
    <property type="protein sequence ID" value="SEL34637.1"/>
    <property type="molecule type" value="Genomic_DNA"/>
</dbReference>
<reference evidence="2 3" key="1">
    <citation type="submission" date="2016-10" db="EMBL/GenBank/DDBJ databases">
        <authorList>
            <person name="de Groot N.N."/>
        </authorList>
    </citation>
    <scope>NUCLEOTIDE SEQUENCE [LARGE SCALE GENOMIC DNA]</scope>
    <source>
        <strain evidence="2 3">KH2T6</strain>
    </source>
</reference>
<sequence>MKFFRSLLLTVLTFLKSVVFISAAVWSIGHIFRDSGLDQLDYDFLVKVFIASLAFIFTMSGLWKDRVAAEYAESRKFYKINSVIYYGLVLAGTLTILISELIGGWDGFGLFYLGCLIYVLAVIELVLSFFIHSIFYADDSSSDTCNT</sequence>
<feature type="transmembrane region" description="Helical" evidence="1">
    <location>
        <begin position="44"/>
        <end position="63"/>
    </location>
</feature>
<evidence type="ECO:0000313" key="2">
    <source>
        <dbReference type="EMBL" id="SEL34637.1"/>
    </source>
</evidence>
<accession>A0A1H7PHW8</accession>
<feature type="transmembrane region" description="Helical" evidence="1">
    <location>
        <begin position="83"/>
        <end position="105"/>
    </location>
</feature>
<gene>
    <name evidence="2" type="ORF">SAMN05216469_12133</name>
</gene>
<protein>
    <submittedName>
        <fullName evidence="2">Uncharacterized protein</fullName>
    </submittedName>
</protein>
<feature type="transmembrane region" description="Helical" evidence="1">
    <location>
        <begin position="7"/>
        <end position="32"/>
    </location>
</feature>
<dbReference type="AlphaFoldDB" id="A0A1H7PHW8"/>
<keyword evidence="1" id="KW-1133">Transmembrane helix</keyword>
<proteinExistence type="predicted"/>
<feature type="transmembrane region" description="Helical" evidence="1">
    <location>
        <begin position="111"/>
        <end position="131"/>
    </location>
</feature>
<evidence type="ECO:0000313" key="3">
    <source>
        <dbReference type="Proteomes" id="UP000186015"/>
    </source>
</evidence>
<keyword evidence="1" id="KW-0472">Membrane</keyword>
<dbReference type="Proteomes" id="UP000186015">
    <property type="component" value="Unassembled WGS sequence"/>
</dbReference>
<organism evidence="2 3">
    <name type="scientific">Ruminococcus albus</name>
    <dbReference type="NCBI Taxonomy" id="1264"/>
    <lineage>
        <taxon>Bacteria</taxon>
        <taxon>Bacillati</taxon>
        <taxon>Bacillota</taxon>
        <taxon>Clostridia</taxon>
        <taxon>Eubacteriales</taxon>
        <taxon>Oscillospiraceae</taxon>
        <taxon>Ruminococcus</taxon>
    </lineage>
</organism>
<evidence type="ECO:0000256" key="1">
    <source>
        <dbReference type="SAM" id="Phobius"/>
    </source>
</evidence>